<dbReference type="GO" id="GO:0051015">
    <property type="term" value="F:actin filament binding"/>
    <property type="evidence" value="ECO:0007669"/>
    <property type="project" value="TreeGrafter"/>
</dbReference>
<feature type="domain" description="Ras-GAP" evidence="2">
    <location>
        <begin position="705"/>
        <end position="925"/>
    </location>
</feature>
<organism evidence="3 4">
    <name type="scientific">Panagrolaimus superbus</name>
    <dbReference type="NCBI Taxonomy" id="310955"/>
    <lineage>
        <taxon>Eukaryota</taxon>
        <taxon>Metazoa</taxon>
        <taxon>Ecdysozoa</taxon>
        <taxon>Nematoda</taxon>
        <taxon>Chromadorea</taxon>
        <taxon>Rhabditida</taxon>
        <taxon>Tylenchina</taxon>
        <taxon>Panagrolaimomorpha</taxon>
        <taxon>Panagrolaimoidea</taxon>
        <taxon>Panagrolaimidae</taxon>
        <taxon>Panagrolaimus</taxon>
    </lineage>
</organism>
<protein>
    <submittedName>
        <fullName evidence="4">Ras-GAP domain-containing protein</fullName>
    </submittedName>
</protein>
<dbReference type="InterPro" id="IPR000593">
    <property type="entry name" value="RasGAP_C"/>
</dbReference>
<dbReference type="GO" id="GO:0005516">
    <property type="term" value="F:calmodulin binding"/>
    <property type="evidence" value="ECO:0007669"/>
    <property type="project" value="TreeGrafter"/>
</dbReference>
<dbReference type="SUPFAM" id="SSF47576">
    <property type="entry name" value="Calponin-homology domain, CH-domain"/>
    <property type="match status" value="1"/>
</dbReference>
<accession>A0A914YQA5</accession>
<reference evidence="4" key="1">
    <citation type="submission" date="2022-11" db="UniProtKB">
        <authorList>
            <consortium name="WormBaseParasite"/>
        </authorList>
    </citation>
    <scope>IDENTIFICATION</scope>
</reference>
<keyword evidence="3" id="KW-1185">Reference proteome</keyword>
<name>A0A914YQA5_9BILA</name>
<dbReference type="Proteomes" id="UP000887577">
    <property type="component" value="Unplaced"/>
</dbReference>
<sequence length="1317" mass="151847">MNWRRACLQVHFPEVIIPETVNIYEGRNIQTIFCLYALAIHLHRLRKAPSIKNEAGNLQFSAEEIEKIKERLQNAGVNISSSGGDFMISKGPKLHANEEVLLKINEAVNSNDSEALIESLLDTDGGFIFVEKHLGTKYLEEFKKSFSSETSLAASQIQAGIQIVNENNALERLERYLLSPEDPDFEELSFILADLDPQKVIQAALPFYDELLRDRRRGQHELLNLEQIHDILSVCNACVQVHISAVQGNEEDVYESLKDPVLSLQDTLNDSYKNEYYKTLNRICAANEGNAEVKSSIGFTIHELTKIVRQIGELSPEDILVDKIQNAADKNDSQAFTDYIIAFGFHNYQPHFRNAYVDAVKVEKPKNKEEIHALIDRINSEIVAAMEEGAQVLRLNNALMKEEEREIKDILLNSTWKSDGIVMDAVLEWYYPTLQDNLTQKRQKLNVSDDENEAINVSQTYGNGRSKVVYVDMSTETIKPHFVEPEKWQKWPLNNEEIKATLKKVNEKFDEHYRKAEHKIRKGQMTIREYLRRKFEIAEEMKKDRAARKIQTSYRKMKTRGHLGELHNSSKPSVDCVRQFIEILRNSQLDYDEDIKIERTRSNITHLIKANQKLDEDLNELDKMIGLLIKNRISLNELNAVIERGQKIEAEKDAFDKRQPSVRKPNSAIAQRPLEILFFHLQAEPVYLSNLYNINDVSPSKFFTEIIFPLFHFASEKREEFLLIRIYSEILKKYIESLEKSTDFLIDSNGKRITEAFSIMFRGFPSHAVVPLALKSELKDFQNAEKAEEHLNLRPLEMYEEVNRRAPESLDEALNDVKVATVLESSKKFVANWTARFSNKIVNNIELPKNIRYLIKACFHDLRLHFRNLKEAELHRLVAKFLFSTYFQESLTDPTQVKRETGETLTPRQGEVLRLIMQMIHFAVDGQGFGADAPYMDSLNAELIQINNLFTSFTAKHLMGSDSPDSIYGLNQYSAFAEIVKPTLHIETKHVRKILDELKAHKNEIIKDEQSKLRQLTDQARIPESETVVLYLRPLPSENFNEEHEGYELFVETKKLLVEVLLCGCQGSNVIKILQSETTSSEEKENQKLKEKNNDQFETLAAKKHSVLRNLAELEKFGLVSSEDSYQAIITQIAKDIYSTNKYRGQRKEQLESLAKTANELEAKRNEYKDQLEKYQKYLGNTLDNISMTSRKPSIQIQNGGKAEKKLNKRISKEKATIVKISGDKLIKKDIAAVQDKENSKLLSKTSLEISNDPIEKGVFHILINHGKKIAETRLKLDFQKLLTAQDKYDEEFVLDEIVRVRPNAFINYLNKKFHQK</sequence>
<evidence type="ECO:0000313" key="4">
    <source>
        <dbReference type="WBParaSite" id="PSU_v2.g21216.t1"/>
    </source>
</evidence>
<dbReference type="PANTHER" id="PTHR14149:SF14">
    <property type="entry name" value="CALPONIN-HOMOLOGY (CH) DOMAIN-CONTAINING PROTEIN"/>
    <property type="match status" value="1"/>
</dbReference>
<dbReference type="GO" id="GO:0005096">
    <property type="term" value="F:GTPase activator activity"/>
    <property type="evidence" value="ECO:0007669"/>
    <property type="project" value="TreeGrafter"/>
</dbReference>
<dbReference type="Pfam" id="PF00616">
    <property type="entry name" value="RasGAP"/>
    <property type="match status" value="1"/>
</dbReference>
<evidence type="ECO:0000256" key="1">
    <source>
        <dbReference type="SAM" id="Coils"/>
    </source>
</evidence>
<dbReference type="WBParaSite" id="PSU_v2.g21216.t1">
    <property type="protein sequence ID" value="PSU_v2.g21216.t1"/>
    <property type="gene ID" value="PSU_v2.g21216"/>
</dbReference>
<feature type="coiled-coil region" evidence="1">
    <location>
        <begin position="1144"/>
        <end position="1181"/>
    </location>
</feature>
<proteinExistence type="predicted"/>
<dbReference type="InterPro" id="IPR036872">
    <property type="entry name" value="CH_dom_sf"/>
</dbReference>
<feature type="coiled-coil region" evidence="1">
    <location>
        <begin position="51"/>
        <end position="78"/>
    </location>
</feature>
<dbReference type="InterPro" id="IPR008936">
    <property type="entry name" value="Rho_GTPase_activation_prot"/>
</dbReference>
<dbReference type="GO" id="GO:1903479">
    <property type="term" value="P:mitotic actomyosin contractile ring assembly actin filament organization"/>
    <property type="evidence" value="ECO:0007669"/>
    <property type="project" value="TreeGrafter"/>
</dbReference>
<dbReference type="Gene3D" id="1.10.506.10">
    <property type="entry name" value="GTPase Activation - p120gap, domain 1"/>
    <property type="match status" value="1"/>
</dbReference>
<dbReference type="GO" id="GO:0005938">
    <property type="term" value="C:cell cortex"/>
    <property type="evidence" value="ECO:0007669"/>
    <property type="project" value="TreeGrafter"/>
</dbReference>
<evidence type="ECO:0000313" key="3">
    <source>
        <dbReference type="Proteomes" id="UP000887577"/>
    </source>
</evidence>
<dbReference type="InterPro" id="IPR001936">
    <property type="entry name" value="RasGAP_dom"/>
</dbReference>
<dbReference type="PROSITE" id="PS50018">
    <property type="entry name" value="RAS_GTPASE_ACTIV_2"/>
    <property type="match status" value="1"/>
</dbReference>
<evidence type="ECO:0000259" key="2">
    <source>
        <dbReference type="PROSITE" id="PS50018"/>
    </source>
</evidence>
<dbReference type="SUPFAM" id="SSF48350">
    <property type="entry name" value="GTPase activation domain, GAP"/>
    <property type="match status" value="1"/>
</dbReference>
<dbReference type="SUPFAM" id="SSF143885">
    <property type="entry name" value="RGC domain-like"/>
    <property type="match status" value="1"/>
</dbReference>
<keyword evidence="1" id="KW-0175">Coiled coil</keyword>
<dbReference type="Gene3D" id="1.10.418.10">
    <property type="entry name" value="Calponin-like domain"/>
    <property type="match status" value="1"/>
</dbReference>
<dbReference type="PANTHER" id="PTHR14149">
    <property type="entry name" value="RAS GTPASE-ACTIVATING PROTEIN WITH IQ MOTIF"/>
    <property type="match status" value="1"/>
</dbReference>
<dbReference type="Pfam" id="PF03836">
    <property type="entry name" value="RasGAP_C"/>
    <property type="match status" value="1"/>
</dbReference>